<dbReference type="Proteomes" id="UP001140234">
    <property type="component" value="Unassembled WGS sequence"/>
</dbReference>
<evidence type="ECO:0000313" key="1">
    <source>
        <dbReference type="EMBL" id="KAJ2763677.1"/>
    </source>
</evidence>
<organism evidence="1 2">
    <name type="scientific">Coemansia nantahalensis</name>
    <dbReference type="NCBI Taxonomy" id="2789366"/>
    <lineage>
        <taxon>Eukaryota</taxon>
        <taxon>Fungi</taxon>
        <taxon>Fungi incertae sedis</taxon>
        <taxon>Zoopagomycota</taxon>
        <taxon>Kickxellomycotina</taxon>
        <taxon>Kickxellomycetes</taxon>
        <taxon>Kickxellales</taxon>
        <taxon>Kickxellaceae</taxon>
        <taxon>Coemansia</taxon>
    </lineage>
</organism>
<reference evidence="1" key="1">
    <citation type="submission" date="2022-07" db="EMBL/GenBank/DDBJ databases">
        <title>Phylogenomic reconstructions and comparative analyses of Kickxellomycotina fungi.</title>
        <authorList>
            <person name="Reynolds N.K."/>
            <person name="Stajich J.E."/>
            <person name="Barry K."/>
            <person name="Grigoriev I.V."/>
            <person name="Crous P."/>
            <person name="Smith M.E."/>
        </authorList>
    </citation>
    <scope>NUCLEOTIDE SEQUENCE</scope>
    <source>
        <strain evidence="1">CBS 109366</strain>
    </source>
</reference>
<accession>A0ACC1JMC5</accession>
<protein>
    <submittedName>
        <fullName evidence="1">Uncharacterized protein</fullName>
    </submittedName>
</protein>
<sequence length="273" mass="28838">MGPPELPVVVQVEPPLGGRRFVMVCGQRTVRELKDEIARRLPALAHAPLELAAEGRALMDDAAVGDLVAPRATICVRLPGGLLDSPRVTVSKVELGEGRVSKDARTFVAESLYESLAQHSLDDEDEDSSSSSASGSACTDHGEECGSCAEALAGQLEPRLRRYVGLLTAEVLDALPAADYAELEPHDLIAYQVLEVAADITPSVSPYRIGRLVAADSDAATVRVYRDLAPPPDAAVRARDAGRRSALAPAPGPVSQNGPAAVPSADFHRIKRI</sequence>
<gene>
    <name evidence="1" type="ORF">IWQ57_005487</name>
</gene>
<proteinExistence type="predicted"/>
<name>A0ACC1JMC5_9FUNG</name>
<dbReference type="EMBL" id="JANBUJ010002664">
    <property type="protein sequence ID" value="KAJ2763677.1"/>
    <property type="molecule type" value="Genomic_DNA"/>
</dbReference>
<evidence type="ECO:0000313" key="2">
    <source>
        <dbReference type="Proteomes" id="UP001140234"/>
    </source>
</evidence>
<comment type="caution">
    <text evidence="1">The sequence shown here is derived from an EMBL/GenBank/DDBJ whole genome shotgun (WGS) entry which is preliminary data.</text>
</comment>
<keyword evidence="2" id="KW-1185">Reference proteome</keyword>